<dbReference type="InterPro" id="IPR024731">
    <property type="entry name" value="NELL2-like_EGF"/>
</dbReference>
<dbReference type="Gene3D" id="2.10.25.10">
    <property type="entry name" value="Laminin"/>
    <property type="match status" value="1"/>
</dbReference>
<keyword evidence="9" id="KW-1185">Reference proteome</keyword>
<evidence type="ECO:0000256" key="4">
    <source>
        <dbReference type="ARBA" id="ARBA00022900"/>
    </source>
</evidence>
<evidence type="ECO:0000256" key="1">
    <source>
        <dbReference type="ARBA" id="ARBA00022536"/>
    </source>
</evidence>
<sequence length="358" mass="42481">MHGVLMRLEVINVNVWHRIEEMENTVLMLDWVGENRESEENNRSHLGRSSIDCKDCSIHSTCNNGVCQCKEGYEGDGFNCTDVNECLRRPEMCDKNAECINREGSFICTCLAGYAGNGYNCTVSKNSCLDKFDHDYKDTCSNENWRPHFYFNHQTRMCEQFWYDGCRGRSRNIFSEYDTCTSMCEETNVLTRAEVCWDKFDMNYRNQCLNGQWQQRYYFDHASLTCRQFWFDGCRSDSRNIFDDQLTCQWLCESQPMYKSRSCLEDFDEGLKKECNGGRWRQQYYFDKNSKKCFSFWYDGCKGENENIFQDELTCLHTCENPAKKDPKKPWHNNDKFKMKEIIGDIYSKLTKQFVNQM</sequence>
<dbReference type="CDD" id="cd00109">
    <property type="entry name" value="Kunitz-type"/>
    <property type="match status" value="1"/>
</dbReference>
<dbReference type="InterPro" id="IPR050098">
    <property type="entry name" value="TFPI/VKTCI-like"/>
</dbReference>
<keyword evidence="5" id="KW-1015">Disulfide bond</keyword>
<dbReference type="PANTHER" id="PTHR10083">
    <property type="entry name" value="KUNITZ-TYPE PROTEASE INHIBITOR-RELATED"/>
    <property type="match status" value="1"/>
</dbReference>
<dbReference type="GO" id="GO:0005615">
    <property type="term" value="C:extracellular space"/>
    <property type="evidence" value="ECO:0007669"/>
    <property type="project" value="TreeGrafter"/>
</dbReference>
<organism evidence="9 10">
    <name type="scientific">Caenorhabditis tropicalis</name>
    <dbReference type="NCBI Taxonomy" id="1561998"/>
    <lineage>
        <taxon>Eukaryota</taxon>
        <taxon>Metazoa</taxon>
        <taxon>Ecdysozoa</taxon>
        <taxon>Nematoda</taxon>
        <taxon>Chromadorea</taxon>
        <taxon>Rhabditida</taxon>
        <taxon>Rhabditina</taxon>
        <taxon>Rhabditomorpha</taxon>
        <taxon>Rhabditoidea</taxon>
        <taxon>Rhabditidae</taxon>
        <taxon>Peloderinae</taxon>
        <taxon>Caenorhabditis</taxon>
    </lineage>
</organism>
<dbReference type="InterPro" id="IPR001881">
    <property type="entry name" value="EGF-like_Ca-bd_dom"/>
</dbReference>
<feature type="domain" description="BPTI/Kunitz inhibitor" evidence="8">
    <location>
        <begin position="128"/>
        <end position="184"/>
    </location>
</feature>
<dbReference type="PANTHER" id="PTHR10083:SF374">
    <property type="entry name" value="BPTI_KUNITZ INHIBITOR DOMAIN-CONTAINING PROTEIN"/>
    <property type="match status" value="1"/>
</dbReference>
<dbReference type="SUPFAM" id="SSF57362">
    <property type="entry name" value="BPTI-like"/>
    <property type="match status" value="3"/>
</dbReference>
<dbReference type="InterPro" id="IPR000152">
    <property type="entry name" value="EGF-type_Asp/Asn_hydroxyl_site"/>
</dbReference>
<name>A0A1I7U9D0_9PELO</name>
<dbReference type="FunFam" id="2.10.25.10:FF:000653">
    <property type="entry name" value="Putative Fibrillin-1"/>
    <property type="match status" value="1"/>
</dbReference>
<dbReference type="InterPro" id="IPR000742">
    <property type="entry name" value="EGF"/>
</dbReference>
<feature type="domain" description="BPTI/Kunitz inhibitor" evidence="8">
    <location>
        <begin position="263"/>
        <end position="319"/>
    </location>
</feature>
<evidence type="ECO:0000256" key="2">
    <source>
        <dbReference type="ARBA" id="ARBA00022690"/>
    </source>
</evidence>
<evidence type="ECO:0000313" key="9">
    <source>
        <dbReference type="Proteomes" id="UP000095282"/>
    </source>
</evidence>
<keyword evidence="1 6" id="KW-0245">EGF-like domain</keyword>
<dbReference type="SUPFAM" id="SSF57196">
    <property type="entry name" value="EGF/Laminin"/>
    <property type="match status" value="1"/>
</dbReference>
<dbReference type="PROSITE" id="PS50026">
    <property type="entry name" value="EGF_3"/>
    <property type="match status" value="1"/>
</dbReference>
<dbReference type="STRING" id="1561998.A0A1I7U9D0"/>
<proteinExistence type="predicted"/>
<keyword evidence="2" id="KW-0646">Protease inhibitor</keyword>
<dbReference type="AlphaFoldDB" id="A0A1I7U9D0"/>
<evidence type="ECO:0000313" key="10">
    <source>
        <dbReference type="WBParaSite" id="Csp11.Scaffold629.g16189.t1"/>
    </source>
</evidence>
<dbReference type="FunFam" id="4.10.410.10:FF:000057">
    <property type="entry name" value="CRE-MEC-9 protein"/>
    <property type="match status" value="1"/>
</dbReference>
<keyword evidence="3" id="KW-0732">Signal</keyword>
<dbReference type="PROSITE" id="PS01187">
    <property type="entry name" value="EGF_CA"/>
    <property type="match status" value="1"/>
</dbReference>
<dbReference type="InterPro" id="IPR002223">
    <property type="entry name" value="Kunitz_BPTI"/>
</dbReference>
<dbReference type="Gene3D" id="4.10.410.10">
    <property type="entry name" value="Pancreatic trypsin inhibitor Kunitz domain"/>
    <property type="match status" value="3"/>
</dbReference>
<dbReference type="SMART" id="SM00179">
    <property type="entry name" value="EGF_CA"/>
    <property type="match status" value="1"/>
</dbReference>
<dbReference type="Proteomes" id="UP000095282">
    <property type="component" value="Unplaced"/>
</dbReference>
<dbReference type="SMART" id="SM00131">
    <property type="entry name" value="KU"/>
    <property type="match status" value="3"/>
</dbReference>
<dbReference type="InterPro" id="IPR018097">
    <property type="entry name" value="EGF_Ca-bd_CS"/>
</dbReference>
<feature type="domain" description="EGF-like" evidence="7">
    <location>
        <begin position="82"/>
        <end position="122"/>
    </location>
</feature>
<dbReference type="SMART" id="SM00181">
    <property type="entry name" value="EGF"/>
    <property type="match status" value="2"/>
</dbReference>
<dbReference type="Pfam" id="PF00014">
    <property type="entry name" value="Kunitz_BPTI"/>
    <property type="match status" value="3"/>
</dbReference>
<evidence type="ECO:0000256" key="6">
    <source>
        <dbReference type="PROSITE-ProRule" id="PRU00076"/>
    </source>
</evidence>
<accession>A0A1I7U9D0</accession>
<evidence type="ECO:0000259" key="8">
    <source>
        <dbReference type="PROSITE" id="PS50279"/>
    </source>
</evidence>
<dbReference type="PROSITE" id="PS50279">
    <property type="entry name" value="BPTI_KUNITZ_2"/>
    <property type="match status" value="3"/>
</dbReference>
<dbReference type="PROSITE" id="PS01186">
    <property type="entry name" value="EGF_2"/>
    <property type="match status" value="1"/>
</dbReference>
<keyword evidence="4" id="KW-0722">Serine protease inhibitor</keyword>
<protein>
    <submittedName>
        <fullName evidence="10">Kunitz/Bovine pancreatic trypsin inhibitor domain protein</fullName>
    </submittedName>
</protein>
<evidence type="ECO:0000259" key="7">
    <source>
        <dbReference type="PROSITE" id="PS50026"/>
    </source>
</evidence>
<dbReference type="GO" id="GO:0004867">
    <property type="term" value="F:serine-type endopeptidase inhibitor activity"/>
    <property type="evidence" value="ECO:0007669"/>
    <property type="project" value="UniProtKB-KW"/>
</dbReference>
<dbReference type="InterPro" id="IPR036880">
    <property type="entry name" value="Kunitz_BPTI_sf"/>
</dbReference>
<dbReference type="PROSITE" id="PS00010">
    <property type="entry name" value="ASX_HYDROXYL"/>
    <property type="match status" value="1"/>
</dbReference>
<feature type="domain" description="BPTI/Kunitz inhibitor" evidence="8">
    <location>
        <begin position="196"/>
        <end position="252"/>
    </location>
</feature>
<dbReference type="Pfam" id="PF12947">
    <property type="entry name" value="EGF_3"/>
    <property type="match status" value="1"/>
</dbReference>
<dbReference type="WBParaSite" id="Csp11.Scaffold629.g16189.t1">
    <property type="protein sequence ID" value="Csp11.Scaffold629.g16189.t1"/>
    <property type="gene ID" value="Csp11.Scaffold629.g16189"/>
</dbReference>
<evidence type="ECO:0000256" key="3">
    <source>
        <dbReference type="ARBA" id="ARBA00022729"/>
    </source>
</evidence>
<dbReference type="GO" id="GO:0005509">
    <property type="term" value="F:calcium ion binding"/>
    <property type="evidence" value="ECO:0007669"/>
    <property type="project" value="InterPro"/>
</dbReference>
<comment type="caution">
    <text evidence="6">Lacks conserved residue(s) required for the propagation of feature annotation.</text>
</comment>
<dbReference type="CDD" id="cd00054">
    <property type="entry name" value="EGF_CA"/>
    <property type="match status" value="1"/>
</dbReference>
<dbReference type="eggNOG" id="KOG4295">
    <property type="taxonomic scope" value="Eukaryota"/>
</dbReference>
<reference evidence="10" key="1">
    <citation type="submission" date="2016-11" db="UniProtKB">
        <authorList>
            <consortium name="WormBaseParasite"/>
        </authorList>
    </citation>
    <scope>IDENTIFICATION</scope>
</reference>
<evidence type="ECO:0000256" key="5">
    <source>
        <dbReference type="ARBA" id="ARBA00023157"/>
    </source>
</evidence>